<dbReference type="Pfam" id="PF11193">
    <property type="entry name" value="DUF2812"/>
    <property type="match status" value="1"/>
</dbReference>
<evidence type="ECO:0000313" key="2">
    <source>
        <dbReference type="EMBL" id="MDA3733329.1"/>
    </source>
</evidence>
<protein>
    <submittedName>
        <fullName evidence="2">DUF2812 domain-containing protein</fullName>
    </submittedName>
</protein>
<reference evidence="2" key="1">
    <citation type="journal article" date="2023" name="Int. J. Syst. Evol. Microbiol.">
        <title>&lt;i&gt;Holtiella tumoricola&lt;/i&gt; gen. nov. sp. nov., isolated from a human clinical sample.</title>
        <authorList>
            <person name="Allen-Vercoe E."/>
            <person name="Daigneault M.C."/>
            <person name="Vancuren S.J."/>
            <person name="Cochrane K."/>
            <person name="O'Neal L.L."/>
            <person name="Sankaranarayanan K."/>
            <person name="Lawson P.A."/>
        </authorList>
    </citation>
    <scope>NUCLEOTIDE SEQUENCE</scope>
    <source>
        <strain evidence="2">CC70A</strain>
    </source>
</reference>
<comment type="caution">
    <text evidence="2">The sequence shown here is derived from an EMBL/GenBank/DDBJ whole genome shotgun (WGS) entry which is preliminary data.</text>
</comment>
<dbReference type="InterPro" id="IPR021359">
    <property type="entry name" value="DUF2812"/>
</dbReference>
<organism evidence="2 3">
    <name type="scientific">Holtiella tumoricola</name>
    <dbReference type="NCBI Taxonomy" id="3018743"/>
    <lineage>
        <taxon>Bacteria</taxon>
        <taxon>Bacillati</taxon>
        <taxon>Bacillota</taxon>
        <taxon>Clostridia</taxon>
        <taxon>Lachnospirales</taxon>
        <taxon>Cellulosilyticaceae</taxon>
        <taxon>Holtiella</taxon>
    </lineage>
</organism>
<keyword evidence="1" id="KW-0472">Membrane</keyword>
<accession>A0AA42DRE7</accession>
<keyword evidence="1" id="KW-0812">Transmembrane</keyword>
<dbReference type="RefSeq" id="WP_271013193.1">
    <property type="nucleotide sequence ID" value="NZ_JAQIFT010000061.1"/>
</dbReference>
<feature type="transmembrane region" description="Helical" evidence="1">
    <location>
        <begin position="114"/>
        <end position="136"/>
    </location>
</feature>
<evidence type="ECO:0000313" key="3">
    <source>
        <dbReference type="Proteomes" id="UP001169242"/>
    </source>
</evidence>
<keyword evidence="3" id="KW-1185">Reference proteome</keyword>
<keyword evidence="1" id="KW-1133">Transmembrane helix</keyword>
<feature type="transmembrane region" description="Helical" evidence="1">
    <location>
        <begin position="148"/>
        <end position="166"/>
    </location>
</feature>
<dbReference type="Proteomes" id="UP001169242">
    <property type="component" value="Unassembled WGS sequence"/>
</dbReference>
<gene>
    <name evidence="2" type="ORF">PBV87_17760</name>
</gene>
<sequence>MEYTYKIVPYMYWQTTEFEKWLSDLALEGLEVVKLGETWIKLKRIQPKRLIYKIMLDEESIEKEYKETDGWNKVHTPYKFCLYVSEEEYAKERLKIDDKKEEQKIKSLLDGCRVQGTVIFMLMIVWIITLITSFLNANFIYELITGDFMSYMFMVFTIFILCMQQISEYRGLKQLGLRIEKGMIDENKSEDKKIYNKNRARLIASGVVIGGCMIYLMSVMQEDTQYYDELPTENNNVPIVRLSALETDKDFTTHYLDDEGEPNINTYDVYDKGFMSLMNVKYVVYETGKTINQEIEVERPYLQQEI</sequence>
<feature type="transmembrane region" description="Helical" evidence="1">
    <location>
        <begin position="202"/>
        <end position="220"/>
    </location>
</feature>
<evidence type="ECO:0000256" key="1">
    <source>
        <dbReference type="SAM" id="Phobius"/>
    </source>
</evidence>
<dbReference type="EMBL" id="JAQIFT010000061">
    <property type="protein sequence ID" value="MDA3733329.1"/>
    <property type="molecule type" value="Genomic_DNA"/>
</dbReference>
<name>A0AA42DRE7_9FIRM</name>
<dbReference type="AlphaFoldDB" id="A0AA42DRE7"/>
<proteinExistence type="predicted"/>